<dbReference type="EMBL" id="BSYO01000025">
    <property type="protein sequence ID" value="GMH22643.1"/>
    <property type="molecule type" value="Genomic_DNA"/>
</dbReference>
<dbReference type="Gene3D" id="1.25.70.10">
    <property type="entry name" value="Transcription termination factor 3, mitochondrial"/>
    <property type="match status" value="1"/>
</dbReference>
<keyword evidence="2" id="KW-0806">Transcription termination</keyword>
<organism evidence="4 5">
    <name type="scientific">Nepenthes gracilis</name>
    <name type="common">Slender pitcher plant</name>
    <dbReference type="NCBI Taxonomy" id="150966"/>
    <lineage>
        <taxon>Eukaryota</taxon>
        <taxon>Viridiplantae</taxon>
        <taxon>Streptophyta</taxon>
        <taxon>Embryophyta</taxon>
        <taxon>Tracheophyta</taxon>
        <taxon>Spermatophyta</taxon>
        <taxon>Magnoliopsida</taxon>
        <taxon>eudicotyledons</taxon>
        <taxon>Gunneridae</taxon>
        <taxon>Pentapetalae</taxon>
        <taxon>Caryophyllales</taxon>
        <taxon>Nepenthaceae</taxon>
        <taxon>Nepenthes</taxon>
    </lineage>
</organism>
<keyword evidence="2" id="KW-0805">Transcription regulation</keyword>
<evidence type="ECO:0000313" key="4">
    <source>
        <dbReference type="EMBL" id="GMH22643.1"/>
    </source>
</evidence>
<keyword evidence="5" id="KW-1185">Reference proteome</keyword>
<evidence type="ECO:0000256" key="3">
    <source>
        <dbReference type="ARBA" id="ARBA00022946"/>
    </source>
</evidence>
<dbReference type="PANTHER" id="PTHR13068:SF231">
    <property type="entry name" value="TRANSCRIPTION TERMINATION FACTOR MTERF2, CHLOROPLASTIC-LIKE"/>
    <property type="match status" value="1"/>
</dbReference>
<name>A0AAD3T498_NEPGR</name>
<proteinExistence type="inferred from homology"/>
<keyword evidence="3" id="KW-0809">Transit peptide</keyword>
<evidence type="ECO:0000256" key="2">
    <source>
        <dbReference type="ARBA" id="ARBA00022472"/>
    </source>
</evidence>
<sequence length="379" mass="43243">MLKLCYNGIRGTLSLDLKSVRLFSTSAEIGDAHVLVDYLVKSLGFSREEAIHTSAKVSHLKSIKNYESIISFFRKGVLDKTQIRNIICSVPSLLTCNVDKTLKPKIRVLQDLGLSGSDLVDFVVSNPGFITRGLESHILPLVDFLKSILGSNENVAKAIKKSSWLLSGTSCEKLQENVALLQNYGLSSERIQKFILRNPRCLTYNYKWLEGSLVRVEKMLGIPRESAMFEHGFQVIASFSMENLQSKYELFKSHGWSESEVREMVRKQPGVLRLSMDTIPNRLNFFMKDLGYEARYIASHPSILLFSMEKRVLPRNSVLRILKDRKLIMNQRLYGALCQSESQFLNQFVLPHKDELPQLYEAYINGRMDSFMMVTGYGF</sequence>
<dbReference type="Proteomes" id="UP001279734">
    <property type="component" value="Unassembled WGS sequence"/>
</dbReference>
<dbReference type="Pfam" id="PF02536">
    <property type="entry name" value="mTERF"/>
    <property type="match status" value="1"/>
</dbReference>
<dbReference type="InterPro" id="IPR003690">
    <property type="entry name" value="MTERF"/>
</dbReference>
<gene>
    <name evidence="4" type="ORF">Nepgr_024486</name>
</gene>
<accession>A0AAD3T498</accession>
<comment type="caution">
    <text evidence="4">The sequence shown here is derived from an EMBL/GenBank/DDBJ whole genome shotgun (WGS) entry which is preliminary data.</text>
</comment>
<dbReference type="FunFam" id="1.25.70.10:FF:000001">
    <property type="entry name" value="Mitochondrial transcription termination factor-like"/>
    <property type="match status" value="1"/>
</dbReference>
<reference evidence="4" key="1">
    <citation type="submission" date="2023-05" db="EMBL/GenBank/DDBJ databases">
        <title>Nepenthes gracilis genome sequencing.</title>
        <authorList>
            <person name="Fukushima K."/>
        </authorList>
    </citation>
    <scope>NUCLEOTIDE SEQUENCE</scope>
    <source>
        <strain evidence="4">SING2019-196</strain>
    </source>
</reference>
<evidence type="ECO:0000313" key="5">
    <source>
        <dbReference type="Proteomes" id="UP001279734"/>
    </source>
</evidence>
<dbReference type="SMART" id="SM00733">
    <property type="entry name" value="Mterf"/>
    <property type="match status" value="7"/>
</dbReference>
<dbReference type="GO" id="GO:0006353">
    <property type="term" value="P:DNA-templated transcription termination"/>
    <property type="evidence" value="ECO:0007669"/>
    <property type="project" value="UniProtKB-KW"/>
</dbReference>
<dbReference type="PANTHER" id="PTHR13068">
    <property type="entry name" value="CGI-12 PROTEIN-RELATED"/>
    <property type="match status" value="1"/>
</dbReference>
<dbReference type="GO" id="GO:0003676">
    <property type="term" value="F:nucleic acid binding"/>
    <property type="evidence" value="ECO:0007669"/>
    <property type="project" value="InterPro"/>
</dbReference>
<comment type="similarity">
    <text evidence="1">Belongs to the mTERF family.</text>
</comment>
<keyword evidence="2" id="KW-0804">Transcription</keyword>
<protein>
    <submittedName>
        <fullName evidence="4">Uncharacterized protein</fullName>
    </submittedName>
</protein>
<dbReference type="InterPro" id="IPR038538">
    <property type="entry name" value="MTERF_sf"/>
</dbReference>
<evidence type="ECO:0000256" key="1">
    <source>
        <dbReference type="ARBA" id="ARBA00007692"/>
    </source>
</evidence>
<dbReference type="AlphaFoldDB" id="A0AAD3T498"/>